<protein>
    <recommendedName>
        <fullName evidence="1">VOC domain-containing protein</fullName>
    </recommendedName>
</protein>
<dbReference type="AlphaFoldDB" id="A0AAN7W5Z5"/>
<dbReference type="Proteomes" id="UP001310594">
    <property type="component" value="Unassembled WGS sequence"/>
</dbReference>
<proteinExistence type="predicted"/>
<name>A0AAN7W5Z5_9PEZI</name>
<dbReference type="SUPFAM" id="SSF54593">
    <property type="entry name" value="Glyoxalase/Bleomycin resistance protein/Dihydroxybiphenyl dioxygenase"/>
    <property type="match status" value="1"/>
</dbReference>
<dbReference type="Pfam" id="PF00903">
    <property type="entry name" value="Glyoxalase"/>
    <property type="match status" value="1"/>
</dbReference>
<dbReference type="EMBL" id="JAVRQU010000014">
    <property type="protein sequence ID" value="KAK5695159.1"/>
    <property type="molecule type" value="Genomic_DNA"/>
</dbReference>
<dbReference type="PROSITE" id="PS51819">
    <property type="entry name" value="VOC"/>
    <property type="match status" value="1"/>
</dbReference>
<dbReference type="Gene3D" id="3.10.180.10">
    <property type="entry name" value="2,3-Dihydroxybiphenyl 1,2-Dioxygenase, domain 1"/>
    <property type="match status" value="1"/>
</dbReference>
<dbReference type="InterPro" id="IPR029068">
    <property type="entry name" value="Glyas_Bleomycin-R_OHBP_Dase"/>
</dbReference>
<accession>A0AAN7W5Z5</accession>
<evidence type="ECO:0000259" key="1">
    <source>
        <dbReference type="PROSITE" id="PS51819"/>
    </source>
</evidence>
<comment type="caution">
    <text evidence="2">The sequence shown here is derived from an EMBL/GenBank/DDBJ whole genome shotgun (WGS) entry which is preliminary data.</text>
</comment>
<sequence length="206" mass="23059">MSPPNPTTAQVISPSKLAHVVLHTNKFDAMTRFYKFFLNATASYENEQLSFLTYDEEHHRIALVNMPDLKDKDPRHAGLGHMAFTFDSLHDLCESYKARKALGIEPGWCVKHGPTVSMYYQDPDGNTLETQVDSFDTAEAANKFMHSPEFARNPLGTDFEPEELCKAVDGGESEVELRVRREIGARGSPEDFMKIMAKMATAKVGA</sequence>
<dbReference type="InterPro" id="IPR004360">
    <property type="entry name" value="Glyas_Fos-R_dOase_dom"/>
</dbReference>
<reference evidence="2" key="1">
    <citation type="submission" date="2023-08" db="EMBL/GenBank/DDBJ databases">
        <title>Black Yeasts Isolated from many extreme environments.</title>
        <authorList>
            <person name="Coleine C."/>
            <person name="Stajich J.E."/>
            <person name="Selbmann L."/>
        </authorList>
    </citation>
    <scope>NUCLEOTIDE SEQUENCE</scope>
    <source>
        <strain evidence="2">CCFEE 5810</strain>
    </source>
</reference>
<organism evidence="2 3">
    <name type="scientific">Elasticomyces elasticus</name>
    <dbReference type="NCBI Taxonomy" id="574655"/>
    <lineage>
        <taxon>Eukaryota</taxon>
        <taxon>Fungi</taxon>
        <taxon>Dikarya</taxon>
        <taxon>Ascomycota</taxon>
        <taxon>Pezizomycotina</taxon>
        <taxon>Dothideomycetes</taxon>
        <taxon>Dothideomycetidae</taxon>
        <taxon>Mycosphaerellales</taxon>
        <taxon>Teratosphaeriaceae</taxon>
        <taxon>Elasticomyces</taxon>
    </lineage>
</organism>
<evidence type="ECO:0000313" key="2">
    <source>
        <dbReference type="EMBL" id="KAK5695159.1"/>
    </source>
</evidence>
<evidence type="ECO:0000313" key="3">
    <source>
        <dbReference type="Proteomes" id="UP001310594"/>
    </source>
</evidence>
<feature type="domain" description="VOC" evidence="1">
    <location>
        <begin position="16"/>
        <end position="133"/>
    </location>
</feature>
<dbReference type="InterPro" id="IPR037523">
    <property type="entry name" value="VOC_core"/>
</dbReference>
<gene>
    <name evidence="2" type="ORF">LTR97_008665</name>
</gene>